<dbReference type="Pfam" id="PF10739">
    <property type="entry name" value="DUF2550"/>
    <property type="match status" value="1"/>
</dbReference>
<keyword evidence="1" id="KW-1133">Transmembrane helix</keyword>
<evidence type="ECO:0000313" key="2">
    <source>
        <dbReference type="EMBL" id="RLV56830.1"/>
    </source>
</evidence>
<evidence type="ECO:0000313" key="3">
    <source>
        <dbReference type="Proteomes" id="UP000282515"/>
    </source>
</evidence>
<sequence>MPLWLWLVDSLAVLVVLGIVLLVTLGVRRRWLTRRGGAFEMSVNRNEEASARGWLLGIAVYGAGHVCWYRTFSLSLRPKYRFPRGDVHIEGRREPQGAEGYAIHDGHVVVRTENPTPVRQLALSPSSLTGLLAWLESSPPGRGVNKVV</sequence>
<dbReference type="Proteomes" id="UP000282515">
    <property type="component" value="Unassembled WGS sequence"/>
</dbReference>
<accession>A0A3L8PNF1</accession>
<keyword evidence="3" id="KW-1185">Reference proteome</keyword>
<dbReference type="EMBL" id="RDBF01000002">
    <property type="protein sequence ID" value="RLV56830.1"/>
    <property type="molecule type" value="Genomic_DNA"/>
</dbReference>
<keyword evidence="1" id="KW-0472">Membrane</keyword>
<reference evidence="2 3" key="1">
    <citation type="submission" date="2018-10" db="EMBL/GenBank/DDBJ databases">
        <title>Aeromicrobium sp. 9W16Y-2 whole genome shotgun sequence.</title>
        <authorList>
            <person name="Li F."/>
        </authorList>
    </citation>
    <scope>NUCLEOTIDE SEQUENCE [LARGE SCALE GENOMIC DNA]</scope>
    <source>
        <strain evidence="2 3">9W16Y-2</strain>
    </source>
</reference>
<name>A0A3L8PNF1_9ACTN</name>
<organism evidence="2 3">
    <name type="scientific">Aeromicrobium phragmitis</name>
    <dbReference type="NCBI Taxonomy" id="2478914"/>
    <lineage>
        <taxon>Bacteria</taxon>
        <taxon>Bacillati</taxon>
        <taxon>Actinomycetota</taxon>
        <taxon>Actinomycetes</taxon>
        <taxon>Propionibacteriales</taxon>
        <taxon>Nocardioidaceae</taxon>
        <taxon>Aeromicrobium</taxon>
    </lineage>
</organism>
<comment type="caution">
    <text evidence="2">The sequence shown here is derived from an EMBL/GenBank/DDBJ whole genome shotgun (WGS) entry which is preliminary data.</text>
</comment>
<dbReference type="OrthoDB" id="4793422at2"/>
<dbReference type="InterPro" id="IPR019675">
    <property type="entry name" value="DUF2550"/>
</dbReference>
<dbReference type="RefSeq" id="WP_121793131.1">
    <property type="nucleotide sequence ID" value="NZ_RDBF01000002.1"/>
</dbReference>
<keyword evidence="1" id="KW-0812">Transmembrane</keyword>
<protein>
    <submittedName>
        <fullName evidence="2">DUF2550 family protein</fullName>
    </submittedName>
</protein>
<gene>
    <name evidence="2" type="ORF">D9V41_03400</name>
</gene>
<dbReference type="AlphaFoldDB" id="A0A3L8PNF1"/>
<feature type="transmembrane region" description="Helical" evidence="1">
    <location>
        <begin position="6"/>
        <end position="27"/>
    </location>
</feature>
<evidence type="ECO:0000256" key="1">
    <source>
        <dbReference type="SAM" id="Phobius"/>
    </source>
</evidence>
<proteinExistence type="predicted"/>